<feature type="region of interest" description="Disordered" evidence="5">
    <location>
        <begin position="28"/>
        <end position="104"/>
    </location>
</feature>
<keyword evidence="10" id="KW-1185">Reference proteome</keyword>
<dbReference type="PROSITE" id="PS51194">
    <property type="entry name" value="HELICASE_CTER"/>
    <property type="match status" value="1"/>
</dbReference>
<evidence type="ECO:0000256" key="1">
    <source>
        <dbReference type="ARBA" id="ARBA00022741"/>
    </source>
</evidence>
<evidence type="ECO:0000256" key="3">
    <source>
        <dbReference type="ARBA" id="ARBA00022806"/>
    </source>
</evidence>
<dbReference type="InterPro" id="IPR014001">
    <property type="entry name" value="Helicase_ATP-bd"/>
</dbReference>
<dbReference type="InterPro" id="IPR001650">
    <property type="entry name" value="Helicase_C-like"/>
</dbReference>
<accession>A0AB34IZE0</accession>
<sequence>MFASRLRSVVQLSLLIALFSPHARALALPRASSSRSRGRAAASRGSAGRGTPRRDPFRSREYEPFDEFEPRADRDRRRRPAPTSDDSPTPAPSRGGPYAPPPPKVWEAEAAASAAGFFSEASFEALGATPELAAALRACGAERPSHVQAIGFKPVFRGEDVVLADQTGSGKTLAYLAPLVMRLRKQELEEGRTPSGRVRALVVVPTSELAQQVLAVAKALSAAGARFRSTIITGEHKWATQRKCAENGMELIVATPGRLASHLQTDQGPSFSLDSLQSLVLDEADLLFEDEGFDEIWAALRERVPASSNTVFVTATLAPWVVSAIQRDLPLVKLLKGKTLHKTGAGVKEKLIDCSAGVKQKNDDISQAFERKLMALQTELKEQPAARTLVFCNTIESCRRVENSLRRADRRGATYEVLPFHGAIPAEARKRTLAEFTSDSSRGVPKVLVATDRASRGMDFVDVSHVVLFDFPRDGVEYLRRVGRVTRGAQSPGHVTSLVLGRQLMYARTLMKINREGGTIDLETHGSLAER</sequence>
<comment type="caution">
    <text evidence="9">The sequence shown here is derived from an EMBL/GenBank/DDBJ whole genome shotgun (WGS) entry which is preliminary data.</text>
</comment>
<keyword evidence="6" id="KW-0732">Signal</keyword>
<feature type="compositionally biased region" description="Basic and acidic residues" evidence="5">
    <location>
        <begin position="52"/>
        <end position="75"/>
    </location>
</feature>
<dbReference type="SMART" id="SM00487">
    <property type="entry name" value="DEXDc"/>
    <property type="match status" value="1"/>
</dbReference>
<dbReference type="Gene3D" id="3.40.50.300">
    <property type="entry name" value="P-loop containing nucleotide triphosphate hydrolases"/>
    <property type="match status" value="2"/>
</dbReference>
<evidence type="ECO:0000256" key="5">
    <source>
        <dbReference type="SAM" id="MobiDB-lite"/>
    </source>
</evidence>
<dbReference type="PROSITE" id="PS51192">
    <property type="entry name" value="HELICASE_ATP_BIND_1"/>
    <property type="match status" value="1"/>
</dbReference>
<proteinExistence type="predicted"/>
<keyword evidence="1" id="KW-0547">Nucleotide-binding</keyword>
<feature type="domain" description="Helicase C-terminal" evidence="8">
    <location>
        <begin position="368"/>
        <end position="528"/>
    </location>
</feature>
<dbReference type="InterPro" id="IPR011545">
    <property type="entry name" value="DEAD/DEAH_box_helicase_dom"/>
</dbReference>
<dbReference type="GO" id="GO:0016787">
    <property type="term" value="F:hydrolase activity"/>
    <property type="evidence" value="ECO:0007669"/>
    <property type="project" value="UniProtKB-KW"/>
</dbReference>
<feature type="domain" description="Helicase ATP-binding" evidence="7">
    <location>
        <begin position="152"/>
        <end position="335"/>
    </location>
</feature>
<name>A0AB34IZE0_PRYPA</name>
<dbReference type="SUPFAM" id="SSF52540">
    <property type="entry name" value="P-loop containing nucleoside triphosphate hydrolases"/>
    <property type="match status" value="1"/>
</dbReference>
<evidence type="ECO:0000259" key="8">
    <source>
        <dbReference type="PROSITE" id="PS51194"/>
    </source>
</evidence>
<gene>
    <name evidence="9" type="ORF">AB1Y20_004494</name>
</gene>
<protein>
    <recommendedName>
        <fullName evidence="11">RNA helicase</fullName>
    </recommendedName>
</protein>
<dbReference type="SMART" id="SM00490">
    <property type="entry name" value="HELICc"/>
    <property type="match status" value="1"/>
</dbReference>
<dbReference type="InterPro" id="IPR027417">
    <property type="entry name" value="P-loop_NTPase"/>
</dbReference>
<reference evidence="9 10" key="1">
    <citation type="journal article" date="2024" name="Science">
        <title>Giant polyketide synthase enzymes in the biosynthesis of giant marine polyether toxins.</title>
        <authorList>
            <person name="Fallon T.R."/>
            <person name="Shende V.V."/>
            <person name="Wierzbicki I.H."/>
            <person name="Pendleton A.L."/>
            <person name="Watervoot N.F."/>
            <person name="Auber R.P."/>
            <person name="Gonzalez D.J."/>
            <person name="Wisecaver J.H."/>
            <person name="Moore B.S."/>
        </authorList>
    </citation>
    <scope>NUCLEOTIDE SEQUENCE [LARGE SCALE GENOMIC DNA]</scope>
    <source>
        <strain evidence="9 10">12B1</strain>
    </source>
</reference>
<dbReference type="GO" id="GO:0003676">
    <property type="term" value="F:nucleic acid binding"/>
    <property type="evidence" value="ECO:0007669"/>
    <property type="project" value="InterPro"/>
</dbReference>
<feature type="compositionally biased region" description="Low complexity" evidence="5">
    <location>
        <begin position="28"/>
        <end position="50"/>
    </location>
</feature>
<evidence type="ECO:0000259" key="7">
    <source>
        <dbReference type="PROSITE" id="PS51192"/>
    </source>
</evidence>
<evidence type="ECO:0000313" key="10">
    <source>
        <dbReference type="Proteomes" id="UP001515480"/>
    </source>
</evidence>
<keyword evidence="4" id="KW-0067">ATP-binding</keyword>
<organism evidence="9 10">
    <name type="scientific">Prymnesium parvum</name>
    <name type="common">Toxic golden alga</name>
    <dbReference type="NCBI Taxonomy" id="97485"/>
    <lineage>
        <taxon>Eukaryota</taxon>
        <taxon>Haptista</taxon>
        <taxon>Haptophyta</taxon>
        <taxon>Prymnesiophyceae</taxon>
        <taxon>Prymnesiales</taxon>
        <taxon>Prymnesiaceae</taxon>
        <taxon>Prymnesium</taxon>
    </lineage>
</organism>
<dbReference type="CDD" id="cd00268">
    <property type="entry name" value="DEADc"/>
    <property type="match status" value="1"/>
</dbReference>
<dbReference type="EMBL" id="JBGBPQ010000016">
    <property type="protein sequence ID" value="KAL1508384.1"/>
    <property type="molecule type" value="Genomic_DNA"/>
</dbReference>
<evidence type="ECO:0000256" key="6">
    <source>
        <dbReference type="SAM" id="SignalP"/>
    </source>
</evidence>
<dbReference type="GO" id="GO:0005524">
    <property type="term" value="F:ATP binding"/>
    <property type="evidence" value="ECO:0007669"/>
    <property type="project" value="UniProtKB-KW"/>
</dbReference>
<keyword evidence="2" id="KW-0378">Hydrolase</keyword>
<feature type="signal peptide" evidence="6">
    <location>
        <begin position="1"/>
        <end position="25"/>
    </location>
</feature>
<feature type="chain" id="PRO_5044321498" description="RNA helicase" evidence="6">
    <location>
        <begin position="26"/>
        <end position="531"/>
    </location>
</feature>
<dbReference type="Pfam" id="PF00270">
    <property type="entry name" value="DEAD"/>
    <property type="match status" value="1"/>
</dbReference>
<keyword evidence="3" id="KW-0347">Helicase</keyword>
<dbReference type="Proteomes" id="UP001515480">
    <property type="component" value="Unassembled WGS sequence"/>
</dbReference>
<dbReference type="CDD" id="cd18787">
    <property type="entry name" value="SF2_C_DEAD"/>
    <property type="match status" value="1"/>
</dbReference>
<dbReference type="GO" id="GO:0004386">
    <property type="term" value="F:helicase activity"/>
    <property type="evidence" value="ECO:0007669"/>
    <property type="project" value="UniProtKB-KW"/>
</dbReference>
<evidence type="ECO:0000256" key="2">
    <source>
        <dbReference type="ARBA" id="ARBA00022801"/>
    </source>
</evidence>
<dbReference type="AlphaFoldDB" id="A0AB34IZE0"/>
<dbReference type="PANTHER" id="PTHR47960">
    <property type="entry name" value="DEAD-BOX ATP-DEPENDENT RNA HELICASE 50"/>
    <property type="match status" value="1"/>
</dbReference>
<evidence type="ECO:0000313" key="9">
    <source>
        <dbReference type="EMBL" id="KAL1508384.1"/>
    </source>
</evidence>
<evidence type="ECO:0008006" key="11">
    <source>
        <dbReference type="Google" id="ProtNLM"/>
    </source>
</evidence>
<dbReference type="Pfam" id="PF00271">
    <property type="entry name" value="Helicase_C"/>
    <property type="match status" value="1"/>
</dbReference>
<feature type="compositionally biased region" description="Low complexity" evidence="5">
    <location>
        <begin position="81"/>
        <end position="97"/>
    </location>
</feature>
<dbReference type="InterPro" id="IPR044742">
    <property type="entry name" value="DEAD/DEAH_RhlB"/>
</dbReference>
<evidence type="ECO:0000256" key="4">
    <source>
        <dbReference type="ARBA" id="ARBA00022840"/>
    </source>
</evidence>